<dbReference type="FunFam" id="3.30.70.3550:FF:000001">
    <property type="entry name" value="Leucyl/phenylalanyl-tRNA--protein transferase"/>
    <property type="match status" value="1"/>
</dbReference>
<comment type="catalytic activity">
    <reaction evidence="6 15">
        <text>N-terminal L-arginyl-[protein] + L-leucyl-tRNA(Leu) = N-terminal L-leucyl-L-arginyl-[protein] + tRNA(Leu) + H(+)</text>
        <dbReference type="Rhea" id="RHEA:50416"/>
        <dbReference type="Rhea" id="RHEA-COMP:9613"/>
        <dbReference type="Rhea" id="RHEA-COMP:9622"/>
        <dbReference type="Rhea" id="RHEA-COMP:12672"/>
        <dbReference type="Rhea" id="RHEA-COMP:12673"/>
        <dbReference type="ChEBI" id="CHEBI:15378"/>
        <dbReference type="ChEBI" id="CHEBI:64719"/>
        <dbReference type="ChEBI" id="CHEBI:78442"/>
        <dbReference type="ChEBI" id="CHEBI:78494"/>
        <dbReference type="ChEBI" id="CHEBI:133044"/>
        <dbReference type="EC" id="2.3.2.6"/>
    </reaction>
</comment>
<keyword evidence="2 15" id="KW-0963">Cytoplasm</keyword>
<name>A0A4U1BLS9_9GAMM</name>
<dbReference type="NCBIfam" id="TIGR00667">
    <property type="entry name" value="aat"/>
    <property type="match status" value="1"/>
</dbReference>
<reference evidence="16 17" key="1">
    <citation type="submission" date="2019-04" db="EMBL/GenBank/DDBJ databases">
        <authorList>
            <person name="Hwang J.C."/>
        </authorList>
    </citation>
    <scope>NUCLEOTIDE SEQUENCE [LARGE SCALE GENOMIC DNA]</scope>
    <source>
        <strain evidence="16 17">IMCC35002</strain>
    </source>
</reference>
<sequence>MTQVVRYLHDESHWFPKPDNALDEPNGLLAIGGDLSPARIHAAYQQGIFPWFNPDEPILWWSPDPRAVFRVSEFVPSKSLKKRGRKHPWRITLNHQFLSVMQACAAPRDQQGGTWITQSMQQSYLELHRQGIGHSVEVWDEDTLVGGLYGLLIGGVFCGESMFHRQTDASKIAFWALIEHLKRCGVDWVDAQVPNDHLSSLGAKAMPRSEFLELLAAHGGKLIDMKLWLPQRITLNV</sequence>
<protein>
    <recommendedName>
        <fullName evidence="11 15">Leucyl/phenylalanyl-tRNA--protein transferase</fullName>
        <ecNumber evidence="10 15">2.3.2.6</ecNumber>
    </recommendedName>
    <alternativeName>
        <fullName evidence="12 15">L/F-transferase</fullName>
    </alternativeName>
    <alternativeName>
        <fullName evidence="13 15">Leucyltransferase</fullName>
    </alternativeName>
    <alternativeName>
        <fullName evidence="14 15">Phenyalanyltransferase</fullName>
    </alternativeName>
</protein>
<dbReference type="GO" id="GO:0008914">
    <property type="term" value="F:leucyl-tRNA--protein transferase activity"/>
    <property type="evidence" value="ECO:0007669"/>
    <property type="project" value="UniProtKB-UniRule"/>
</dbReference>
<organism evidence="16 17">
    <name type="scientific">Ferrimonas aestuarii</name>
    <dbReference type="NCBI Taxonomy" id="2569539"/>
    <lineage>
        <taxon>Bacteria</taxon>
        <taxon>Pseudomonadati</taxon>
        <taxon>Pseudomonadota</taxon>
        <taxon>Gammaproteobacteria</taxon>
        <taxon>Alteromonadales</taxon>
        <taxon>Ferrimonadaceae</taxon>
        <taxon>Ferrimonas</taxon>
    </lineage>
</organism>
<evidence type="ECO:0000256" key="5">
    <source>
        <dbReference type="ARBA" id="ARBA00050607"/>
    </source>
</evidence>
<dbReference type="AlphaFoldDB" id="A0A4U1BLS9"/>
<evidence type="ECO:0000256" key="7">
    <source>
        <dbReference type="ARBA" id="ARBA00051538"/>
    </source>
</evidence>
<dbReference type="RefSeq" id="WP_136864124.1">
    <property type="nucleotide sequence ID" value="NZ_SWCJ01000012.1"/>
</dbReference>
<comment type="caution">
    <text evidence="16">The sequence shown here is derived from an EMBL/GenBank/DDBJ whole genome shotgun (WGS) entry which is preliminary data.</text>
</comment>
<keyword evidence="3 15" id="KW-0808">Transferase</keyword>
<evidence type="ECO:0000256" key="14">
    <source>
        <dbReference type="ARBA" id="ARBA00083640"/>
    </source>
</evidence>
<dbReference type="PANTHER" id="PTHR30098">
    <property type="entry name" value="LEUCYL/PHENYLALANYL-TRNA--PROTEIN TRANSFERASE"/>
    <property type="match status" value="1"/>
</dbReference>
<dbReference type="SUPFAM" id="SSF55729">
    <property type="entry name" value="Acyl-CoA N-acyltransferases (Nat)"/>
    <property type="match status" value="1"/>
</dbReference>
<evidence type="ECO:0000256" key="11">
    <source>
        <dbReference type="ARBA" id="ARBA00074372"/>
    </source>
</evidence>
<evidence type="ECO:0000256" key="3">
    <source>
        <dbReference type="ARBA" id="ARBA00022679"/>
    </source>
</evidence>
<comment type="subcellular location">
    <subcellularLocation>
        <location evidence="1 15">Cytoplasm</location>
    </subcellularLocation>
</comment>
<dbReference type="Proteomes" id="UP000305675">
    <property type="component" value="Unassembled WGS sequence"/>
</dbReference>
<dbReference type="HAMAP" id="MF_00688">
    <property type="entry name" value="Leu_Phe_trans"/>
    <property type="match status" value="1"/>
</dbReference>
<keyword evidence="4 15" id="KW-0012">Acyltransferase</keyword>
<dbReference type="GO" id="GO:0005737">
    <property type="term" value="C:cytoplasm"/>
    <property type="evidence" value="ECO:0007669"/>
    <property type="project" value="UniProtKB-SubCell"/>
</dbReference>
<dbReference type="InterPro" id="IPR042221">
    <property type="entry name" value="Leu/Phe-tRNA_Trfase_N"/>
</dbReference>
<dbReference type="PANTHER" id="PTHR30098:SF2">
    <property type="entry name" value="LEUCYL_PHENYLALANYL-TRNA--PROTEIN TRANSFERASE"/>
    <property type="match status" value="1"/>
</dbReference>
<proteinExistence type="inferred from homology"/>
<dbReference type="Pfam" id="PF03588">
    <property type="entry name" value="Leu_Phe_trans"/>
    <property type="match status" value="1"/>
</dbReference>
<evidence type="ECO:0000256" key="4">
    <source>
        <dbReference type="ARBA" id="ARBA00023315"/>
    </source>
</evidence>
<dbReference type="EC" id="2.3.2.6" evidence="10 15"/>
<evidence type="ECO:0000256" key="13">
    <source>
        <dbReference type="ARBA" id="ARBA00077165"/>
    </source>
</evidence>
<evidence type="ECO:0000256" key="12">
    <source>
        <dbReference type="ARBA" id="ARBA00077136"/>
    </source>
</evidence>
<dbReference type="Gene3D" id="3.40.630.70">
    <property type="entry name" value="Leucyl/phenylalanyl-tRNA-protein transferase, C-terminal domain"/>
    <property type="match status" value="1"/>
</dbReference>
<dbReference type="Gene3D" id="3.30.70.3550">
    <property type="entry name" value="Leucyl/phenylalanyl-tRNA-protein transferase, N-terminal domain"/>
    <property type="match status" value="1"/>
</dbReference>
<dbReference type="InterPro" id="IPR042203">
    <property type="entry name" value="Leu/Phe-tRNA_Trfase_C"/>
</dbReference>
<keyword evidence="17" id="KW-1185">Reference proteome</keyword>
<comment type="catalytic activity">
    <reaction evidence="5 15">
        <text>L-phenylalanyl-tRNA(Phe) + an N-terminal L-alpha-aminoacyl-[protein] = an N-terminal L-phenylalanyl-L-alpha-aminoacyl-[protein] + tRNA(Phe)</text>
        <dbReference type="Rhea" id="RHEA:43632"/>
        <dbReference type="Rhea" id="RHEA-COMP:9668"/>
        <dbReference type="Rhea" id="RHEA-COMP:9699"/>
        <dbReference type="Rhea" id="RHEA-COMP:10636"/>
        <dbReference type="Rhea" id="RHEA-COMP:10637"/>
        <dbReference type="ChEBI" id="CHEBI:78442"/>
        <dbReference type="ChEBI" id="CHEBI:78531"/>
        <dbReference type="ChEBI" id="CHEBI:78597"/>
        <dbReference type="ChEBI" id="CHEBI:83561"/>
        <dbReference type="EC" id="2.3.2.6"/>
    </reaction>
</comment>
<accession>A0A4U1BLS9</accession>
<evidence type="ECO:0000313" key="16">
    <source>
        <dbReference type="EMBL" id="TKB53257.1"/>
    </source>
</evidence>
<comment type="similarity">
    <text evidence="9 15">Belongs to the L/F-transferase family.</text>
</comment>
<evidence type="ECO:0000256" key="15">
    <source>
        <dbReference type="HAMAP-Rule" id="MF_00688"/>
    </source>
</evidence>
<evidence type="ECO:0000256" key="9">
    <source>
        <dbReference type="ARBA" id="ARBA00061535"/>
    </source>
</evidence>
<evidence type="ECO:0000256" key="6">
    <source>
        <dbReference type="ARBA" id="ARBA00050652"/>
    </source>
</evidence>
<gene>
    <name evidence="15" type="primary">aat</name>
    <name evidence="16" type="ORF">FCL42_14380</name>
</gene>
<evidence type="ECO:0000313" key="17">
    <source>
        <dbReference type="Proteomes" id="UP000305675"/>
    </source>
</evidence>
<evidence type="ECO:0000256" key="8">
    <source>
        <dbReference type="ARBA" id="ARBA00054043"/>
    </source>
</evidence>
<dbReference type="GO" id="GO:0030163">
    <property type="term" value="P:protein catabolic process"/>
    <property type="evidence" value="ECO:0007669"/>
    <property type="project" value="UniProtKB-UniRule"/>
</dbReference>
<comment type="catalytic activity">
    <reaction evidence="7 15">
        <text>N-terminal L-lysyl-[protein] + L-leucyl-tRNA(Leu) = N-terminal L-leucyl-L-lysyl-[protein] + tRNA(Leu) + H(+)</text>
        <dbReference type="Rhea" id="RHEA:12340"/>
        <dbReference type="Rhea" id="RHEA-COMP:9613"/>
        <dbReference type="Rhea" id="RHEA-COMP:9622"/>
        <dbReference type="Rhea" id="RHEA-COMP:12670"/>
        <dbReference type="Rhea" id="RHEA-COMP:12671"/>
        <dbReference type="ChEBI" id="CHEBI:15378"/>
        <dbReference type="ChEBI" id="CHEBI:65249"/>
        <dbReference type="ChEBI" id="CHEBI:78442"/>
        <dbReference type="ChEBI" id="CHEBI:78494"/>
        <dbReference type="ChEBI" id="CHEBI:133043"/>
        <dbReference type="EC" id="2.3.2.6"/>
    </reaction>
</comment>
<dbReference type="OrthoDB" id="9790282at2"/>
<dbReference type="InterPro" id="IPR004616">
    <property type="entry name" value="Leu/Phe-tRNA_Trfase"/>
</dbReference>
<comment type="function">
    <text evidence="8 15">Functions in the N-end rule pathway of protein degradation where it conjugates Leu, Phe and, less efficiently, Met from aminoacyl-tRNAs to the N-termini of proteins containing an N-terminal arginine or lysine.</text>
</comment>
<dbReference type="EMBL" id="SWCJ01000012">
    <property type="protein sequence ID" value="TKB53257.1"/>
    <property type="molecule type" value="Genomic_DNA"/>
</dbReference>
<evidence type="ECO:0000256" key="10">
    <source>
        <dbReference type="ARBA" id="ARBA00066767"/>
    </source>
</evidence>
<evidence type="ECO:0000256" key="1">
    <source>
        <dbReference type="ARBA" id="ARBA00004496"/>
    </source>
</evidence>
<dbReference type="InterPro" id="IPR016181">
    <property type="entry name" value="Acyl_CoA_acyltransferase"/>
</dbReference>
<evidence type="ECO:0000256" key="2">
    <source>
        <dbReference type="ARBA" id="ARBA00022490"/>
    </source>
</evidence>